<feature type="topological domain" description="Perinuclear space" evidence="7">
    <location>
        <begin position="62"/>
        <end position="87"/>
    </location>
</feature>
<sequence>MSKEGTERVAAIAAKSGATDGGDPDHDPGLSHSWISRILRAALPFQLALVALFYAASLLEPHCCEATNTLNLSLTPQLRYVRGPPPV</sequence>
<gene>
    <name evidence="10" type="ORF">ACCB13580</name>
</gene>
<keyword evidence="6" id="KW-0539">Nucleus</keyword>
<evidence type="ECO:0000256" key="3">
    <source>
        <dbReference type="ARBA" id="ARBA00022692"/>
    </source>
</evidence>
<dbReference type="AlphaFoldDB" id="V9IMJ7"/>
<dbReference type="GO" id="GO:0019894">
    <property type="term" value="F:kinesin binding"/>
    <property type="evidence" value="ECO:0007669"/>
    <property type="project" value="TreeGrafter"/>
</dbReference>
<reference evidence="10" key="1">
    <citation type="submission" date="2011-11" db="EMBL/GenBank/DDBJ databases">
        <title>Decoding the brain transcriptome of the Eastern honeybee (Apis cerana) based on pyrosequencing.</title>
        <authorList>
            <person name="Sun L."/>
            <person name="Zheng H."/>
            <person name="Wang Y."/>
            <person name="Xie X."/>
            <person name="Zhu Y."/>
            <person name="Gu W."/>
            <person name="Wang S."/>
        </authorList>
    </citation>
    <scope>NUCLEOTIDE SEQUENCE</scope>
    <source>
        <tissue evidence="10">Brain</tissue>
    </source>
</reference>
<comment type="similarity">
    <text evidence="2">Belongs to the nesprin family.</text>
</comment>
<evidence type="ECO:0000256" key="8">
    <source>
        <dbReference type="SAM" id="MobiDB-lite"/>
    </source>
</evidence>
<dbReference type="EMBL" id="JR052359">
    <property type="protein sequence ID" value="AEY61684.1"/>
    <property type="molecule type" value="mRNA"/>
</dbReference>
<dbReference type="SMART" id="SM01249">
    <property type="entry name" value="KASH"/>
    <property type="match status" value="1"/>
</dbReference>
<dbReference type="GO" id="GO:0031965">
    <property type="term" value="C:nuclear membrane"/>
    <property type="evidence" value="ECO:0007669"/>
    <property type="project" value="UniProtKB-SubCell"/>
</dbReference>
<feature type="domain" description="KASH" evidence="9">
    <location>
        <begin position="32"/>
        <end position="87"/>
    </location>
</feature>
<protein>
    <recommendedName>
        <fullName evidence="9">KASH domain-containing protein</fullName>
    </recommendedName>
</protein>
<proteinExistence type="evidence at transcript level"/>
<organism evidence="10">
    <name type="scientific">Apis cerana</name>
    <name type="common">Indian honeybee</name>
    <dbReference type="NCBI Taxonomy" id="7461"/>
    <lineage>
        <taxon>Eukaryota</taxon>
        <taxon>Metazoa</taxon>
        <taxon>Ecdysozoa</taxon>
        <taxon>Arthropoda</taxon>
        <taxon>Hexapoda</taxon>
        <taxon>Insecta</taxon>
        <taxon>Pterygota</taxon>
        <taxon>Neoptera</taxon>
        <taxon>Endopterygota</taxon>
        <taxon>Hymenoptera</taxon>
        <taxon>Apocrita</taxon>
        <taxon>Aculeata</taxon>
        <taxon>Apoidea</taxon>
        <taxon>Anthophila</taxon>
        <taxon>Apidae</taxon>
        <taxon>Apis</taxon>
    </lineage>
</organism>
<evidence type="ECO:0000313" key="10">
    <source>
        <dbReference type="EMBL" id="AEY61684.1"/>
    </source>
</evidence>
<dbReference type="GO" id="GO:0048471">
    <property type="term" value="C:perinuclear region of cytoplasm"/>
    <property type="evidence" value="ECO:0007669"/>
    <property type="project" value="TreeGrafter"/>
</dbReference>
<comment type="subcellular location">
    <subcellularLocation>
        <location evidence="1">Nucleus membrane</location>
    </subcellularLocation>
</comment>
<dbReference type="InterPro" id="IPR012315">
    <property type="entry name" value="KASH"/>
</dbReference>
<feature type="region of interest" description="Disordered" evidence="8">
    <location>
        <begin position="1"/>
        <end position="27"/>
    </location>
</feature>
<evidence type="ECO:0000256" key="4">
    <source>
        <dbReference type="ARBA" id="ARBA00022989"/>
    </source>
</evidence>
<evidence type="ECO:0000256" key="7">
    <source>
        <dbReference type="PROSITE-ProRule" id="PRU00385"/>
    </source>
</evidence>
<evidence type="ECO:0000259" key="9">
    <source>
        <dbReference type="PROSITE" id="PS51049"/>
    </source>
</evidence>
<accession>V9IMJ7</accession>
<evidence type="ECO:0000256" key="2">
    <source>
        <dbReference type="ARBA" id="ARBA00008619"/>
    </source>
</evidence>
<feature type="topological domain" description="Cytoplasmic" evidence="7">
    <location>
        <begin position="1"/>
        <end position="40"/>
    </location>
</feature>
<name>V9IMJ7_APICE</name>
<dbReference type="Pfam" id="PF10541">
    <property type="entry name" value="KASH"/>
    <property type="match status" value="1"/>
</dbReference>
<evidence type="ECO:0000256" key="6">
    <source>
        <dbReference type="ARBA" id="ARBA00023242"/>
    </source>
</evidence>
<dbReference type="GO" id="GO:0007010">
    <property type="term" value="P:cytoskeleton organization"/>
    <property type="evidence" value="ECO:0007669"/>
    <property type="project" value="TreeGrafter"/>
</dbReference>
<evidence type="ECO:0000256" key="1">
    <source>
        <dbReference type="ARBA" id="ARBA00004126"/>
    </source>
</evidence>
<keyword evidence="3 7" id="KW-0812">Transmembrane</keyword>
<dbReference type="GO" id="GO:0007097">
    <property type="term" value="P:nuclear migration"/>
    <property type="evidence" value="ECO:0007669"/>
    <property type="project" value="TreeGrafter"/>
</dbReference>
<dbReference type="PANTHER" id="PTHR21524:SF5">
    <property type="entry name" value="SPECTRIN REPEAT CONTAINING NUCLEAR ENVELOPE PROTEIN 2"/>
    <property type="match status" value="1"/>
</dbReference>
<dbReference type="PROSITE" id="PS51049">
    <property type="entry name" value="KASH"/>
    <property type="match status" value="1"/>
</dbReference>
<keyword evidence="5 7" id="KW-0472">Membrane</keyword>
<evidence type="ECO:0000256" key="5">
    <source>
        <dbReference type="ARBA" id="ARBA00023136"/>
    </source>
</evidence>
<dbReference type="GO" id="GO:0006997">
    <property type="term" value="P:nucleus organization"/>
    <property type="evidence" value="ECO:0007669"/>
    <property type="project" value="TreeGrafter"/>
</dbReference>
<keyword evidence="4" id="KW-1133">Transmembrane helix</keyword>
<dbReference type="PANTHER" id="PTHR21524">
    <property type="entry name" value="SPECTRIN REPEAT CONTAINING NUCLEAR ENVELOPE PROTEIN 2"/>
    <property type="match status" value="1"/>
</dbReference>